<dbReference type="EMBL" id="BPPX01000014">
    <property type="protein sequence ID" value="GJC84243.1"/>
    <property type="molecule type" value="Genomic_DNA"/>
</dbReference>
<evidence type="ECO:0000313" key="3">
    <source>
        <dbReference type="Proteomes" id="UP001055172"/>
    </source>
</evidence>
<feature type="region of interest" description="Disordered" evidence="1">
    <location>
        <begin position="428"/>
        <end position="507"/>
    </location>
</feature>
<gene>
    <name evidence="2" type="ORF">ColLi_07081</name>
</gene>
<comment type="caution">
    <text evidence="2">The sequence shown here is derived from an EMBL/GenBank/DDBJ whole genome shotgun (WGS) entry which is preliminary data.</text>
</comment>
<protein>
    <submittedName>
        <fullName evidence="2">Uncharacterized protein</fullName>
    </submittedName>
</protein>
<feature type="compositionally biased region" description="Polar residues" evidence="1">
    <location>
        <begin position="452"/>
        <end position="491"/>
    </location>
</feature>
<reference evidence="2 3" key="1">
    <citation type="submission" date="2021-07" db="EMBL/GenBank/DDBJ databases">
        <title>Genome data of Colletotrichum spaethianum.</title>
        <authorList>
            <person name="Utami Y.D."/>
            <person name="Hiruma K."/>
        </authorList>
    </citation>
    <scope>NUCLEOTIDE SEQUENCE [LARGE SCALE GENOMIC DNA]</scope>
    <source>
        <strain evidence="2 3">MAFF 242679</strain>
    </source>
</reference>
<name>A0AA37GNE4_9PEZI</name>
<keyword evidence="3" id="KW-1185">Reference proteome</keyword>
<dbReference type="Proteomes" id="UP001055172">
    <property type="component" value="Unassembled WGS sequence"/>
</dbReference>
<dbReference type="AlphaFoldDB" id="A0AA37GNE4"/>
<sequence>MRFSGPSGPRQRQSQTAVGVGRIILTFFTAFAVSQASQRVRNENGADSLAKMDAKIEARQLQGAPWGLPWGIFGGGQSASPVITTPLPAAAPAVPNIQPQGPLGGVVQIIPGALAPLTAAVGGATISNVLPTIINAGPPLLQPGGPPIFPTAAPIGQVGQSPTNGGLLIPIQGLTNTIIGVGGNIGSPLSLSGVAGALSPLASPVGGGIPVSQVTEVINNGIPVINGFPTVNGLSAAVGVITAALGNPNSVLPISNVIPSSLLVPSLNGVLDSVSVVLPPSAPSVNLGGLNAPQLPADLTGAVPSLISSLVNAVSRDTVFASTVGGVLSQASVVSTSAVYFPCTMVEFTNGTPAFIFTTCSTGAAAAVPQTAASSVLSSVAAPVLSASVGSVSTFVLPGAPTPSLLSPGGGGANLPVSSQVSPFIPSGSPLAGTLQPSPTAAPPIGGIAHSSPVNSSPTQAGAGSQGNGVQPQSTNTAGQLQPPQISNAASGSPPGMSESSALSSLN</sequence>
<organism evidence="2 3">
    <name type="scientific">Colletotrichum liriopes</name>
    <dbReference type="NCBI Taxonomy" id="708192"/>
    <lineage>
        <taxon>Eukaryota</taxon>
        <taxon>Fungi</taxon>
        <taxon>Dikarya</taxon>
        <taxon>Ascomycota</taxon>
        <taxon>Pezizomycotina</taxon>
        <taxon>Sordariomycetes</taxon>
        <taxon>Hypocreomycetidae</taxon>
        <taxon>Glomerellales</taxon>
        <taxon>Glomerellaceae</taxon>
        <taxon>Colletotrichum</taxon>
        <taxon>Colletotrichum spaethianum species complex</taxon>
    </lineage>
</organism>
<accession>A0AA37GNE4</accession>
<proteinExistence type="predicted"/>
<feature type="compositionally biased region" description="Polar residues" evidence="1">
    <location>
        <begin position="498"/>
        <end position="507"/>
    </location>
</feature>
<evidence type="ECO:0000313" key="2">
    <source>
        <dbReference type="EMBL" id="GJC84243.1"/>
    </source>
</evidence>
<evidence type="ECO:0000256" key="1">
    <source>
        <dbReference type="SAM" id="MobiDB-lite"/>
    </source>
</evidence>